<gene>
    <name evidence="3" type="ORF">VN97_g12371</name>
</gene>
<feature type="compositionally biased region" description="Polar residues" evidence="1">
    <location>
        <begin position="66"/>
        <end position="79"/>
    </location>
</feature>
<feature type="region of interest" description="Disordered" evidence="1">
    <location>
        <begin position="52"/>
        <end position="79"/>
    </location>
</feature>
<accession>A0AAI9T6F3</accession>
<keyword evidence="2" id="KW-1133">Transmembrane helix</keyword>
<sequence>MGEAAVHSSSVDRQMLSNKLKFAPWSCDLPKYTAYISSMLVFYLGGRAKGREKKKKVRKQNRTETEQSLQQLTCLKTRR</sequence>
<name>A0AAI9T6F3_PENTH</name>
<evidence type="ECO:0000256" key="1">
    <source>
        <dbReference type="SAM" id="MobiDB-lite"/>
    </source>
</evidence>
<dbReference type="EMBL" id="LACB01000901">
    <property type="protein sequence ID" value="KAJ9481131.1"/>
    <property type="molecule type" value="Genomic_DNA"/>
</dbReference>
<proteinExistence type="predicted"/>
<organism evidence="3 4">
    <name type="scientific">Penicillium thymicola</name>
    <dbReference type="NCBI Taxonomy" id="293382"/>
    <lineage>
        <taxon>Eukaryota</taxon>
        <taxon>Fungi</taxon>
        <taxon>Dikarya</taxon>
        <taxon>Ascomycota</taxon>
        <taxon>Pezizomycotina</taxon>
        <taxon>Eurotiomycetes</taxon>
        <taxon>Eurotiomycetidae</taxon>
        <taxon>Eurotiales</taxon>
        <taxon>Aspergillaceae</taxon>
        <taxon>Penicillium</taxon>
    </lineage>
</organism>
<keyword evidence="2" id="KW-0472">Membrane</keyword>
<evidence type="ECO:0000313" key="4">
    <source>
        <dbReference type="Proteomes" id="UP001227192"/>
    </source>
</evidence>
<comment type="caution">
    <text evidence="3">The sequence shown here is derived from an EMBL/GenBank/DDBJ whole genome shotgun (WGS) entry which is preliminary data.</text>
</comment>
<evidence type="ECO:0000256" key="2">
    <source>
        <dbReference type="SAM" id="Phobius"/>
    </source>
</evidence>
<protein>
    <submittedName>
        <fullName evidence="3">Uncharacterized protein</fullName>
    </submittedName>
</protein>
<dbReference type="AlphaFoldDB" id="A0AAI9T6F3"/>
<keyword evidence="4" id="KW-1185">Reference proteome</keyword>
<reference evidence="3" key="1">
    <citation type="submission" date="2015-06" db="EMBL/GenBank/DDBJ databases">
        <authorList>
            <person name="Nguyen H."/>
        </authorList>
    </citation>
    <scope>NUCLEOTIDE SEQUENCE</scope>
    <source>
        <strain evidence="3">DAOM 180753</strain>
    </source>
</reference>
<reference evidence="3" key="2">
    <citation type="journal article" date="2016" name="Fungal Biol.">
        <title>Ochratoxin A production by Penicillium thymicola.</title>
        <authorList>
            <person name="Nguyen H.D.T."/>
            <person name="McMullin D.R."/>
            <person name="Ponomareva E."/>
            <person name="Riley R."/>
            <person name="Pomraning K.R."/>
            <person name="Baker S.E."/>
            <person name="Seifert K.A."/>
        </authorList>
    </citation>
    <scope>NUCLEOTIDE SEQUENCE</scope>
    <source>
        <strain evidence="3">DAOM 180753</strain>
    </source>
</reference>
<keyword evidence="2" id="KW-0812">Transmembrane</keyword>
<feature type="transmembrane region" description="Helical" evidence="2">
    <location>
        <begin position="32"/>
        <end position="50"/>
    </location>
</feature>
<dbReference type="Proteomes" id="UP001227192">
    <property type="component" value="Unassembled WGS sequence"/>
</dbReference>
<evidence type="ECO:0000313" key="3">
    <source>
        <dbReference type="EMBL" id="KAJ9481131.1"/>
    </source>
</evidence>